<feature type="region of interest" description="Disordered" evidence="3">
    <location>
        <begin position="422"/>
        <end position="446"/>
    </location>
</feature>
<comment type="similarity">
    <text evidence="1 2">Belongs to the small heat shock protein (HSP20) family.</text>
</comment>
<dbReference type="OrthoDB" id="1431247at2759"/>
<evidence type="ECO:0000259" key="4">
    <source>
        <dbReference type="PROSITE" id="PS01031"/>
    </source>
</evidence>
<dbReference type="GO" id="GO:0005737">
    <property type="term" value="C:cytoplasm"/>
    <property type="evidence" value="ECO:0007669"/>
    <property type="project" value="TreeGrafter"/>
</dbReference>
<dbReference type="GO" id="GO:0009408">
    <property type="term" value="P:response to heat"/>
    <property type="evidence" value="ECO:0007669"/>
    <property type="project" value="TreeGrafter"/>
</dbReference>
<evidence type="ECO:0000313" key="6">
    <source>
        <dbReference type="Proteomes" id="UP000663882"/>
    </source>
</evidence>
<dbReference type="InterPro" id="IPR001436">
    <property type="entry name" value="Alpha-crystallin/sHSP_animal"/>
</dbReference>
<feature type="compositionally biased region" description="Low complexity" evidence="3">
    <location>
        <begin position="435"/>
        <end position="446"/>
    </location>
</feature>
<dbReference type="InterPro" id="IPR002068">
    <property type="entry name" value="A-crystallin/Hsp20_dom"/>
</dbReference>
<proteinExistence type="inferred from homology"/>
<evidence type="ECO:0000256" key="1">
    <source>
        <dbReference type="PROSITE-ProRule" id="PRU00285"/>
    </source>
</evidence>
<evidence type="ECO:0000256" key="3">
    <source>
        <dbReference type="SAM" id="MobiDB-lite"/>
    </source>
</evidence>
<organism evidence="5 6">
    <name type="scientific">Rotaria sordida</name>
    <dbReference type="NCBI Taxonomy" id="392033"/>
    <lineage>
        <taxon>Eukaryota</taxon>
        <taxon>Metazoa</taxon>
        <taxon>Spiralia</taxon>
        <taxon>Gnathifera</taxon>
        <taxon>Rotifera</taxon>
        <taxon>Eurotatoria</taxon>
        <taxon>Bdelloidea</taxon>
        <taxon>Philodinida</taxon>
        <taxon>Philodinidae</taxon>
        <taxon>Rotaria</taxon>
    </lineage>
</organism>
<dbReference type="PANTHER" id="PTHR45640:SF26">
    <property type="entry name" value="RE23625P"/>
    <property type="match status" value="1"/>
</dbReference>
<protein>
    <recommendedName>
        <fullName evidence="4">SHSP domain-containing protein</fullName>
    </recommendedName>
</protein>
<reference evidence="5" key="1">
    <citation type="submission" date="2021-02" db="EMBL/GenBank/DDBJ databases">
        <authorList>
            <person name="Nowell W R."/>
        </authorList>
    </citation>
    <scope>NUCLEOTIDE SEQUENCE</scope>
</reference>
<dbReference type="AlphaFoldDB" id="A0A813RVJ6"/>
<dbReference type="PROSITE" id="PS01031">
    <property type="entry name" value="SHSP"/>
    <property type="match status" value="1"/>
</dbReference>
<dbReference type="InterPro" id="IPR008978">
    <property type="entry name" value="HSP20-like_chaperone"/>
</dbReference>
<name>A0A813RVJ6_9BILA</name>
<accession>A0A813RVJ6</accession>
<dbReference type="Pfam" id="PF00011">
    <property type="entry name" value="HSP20"/>
    <property type="match status" value="1"/>
</dbReference>
<feature type="region of interest" description="Disordered" evidence="3">
    <location>
        <begin position="133"/>
        <end position="157"/>
    </location>
</feature>
<dbReference type="GO" id="GO:0051082">
    <property type="term" value="F:unfolded protein binding"/>
    <property type="evidence" value="ECO:0007669"/>
    <property type="project" value="TreeGrafter"/>
</dbReference>
<feature type="domain" description="SHSP" evidence="4">
    <location>
        <begin position="484"/>
        <end position="592"/>
    </location>
</feature>
<feature type="compositionally biased region" description="Low complexity" evidence="3">
    <location>
        <begin position="141"/>
        <end position="152"/>
    </location>
</feature>
<dbReference type="GO" id="GO:0042026">
    <property type="term" value="P:protein refolding"/>
    <property type="evidence" value="ECO:0007669"/>
    <property type="project" value="TreeGrafter"/>
</dbReference>
<dbReference type="GO" id="GO:0005634">
    <property type="term" value="C:nucleus"/>
    <property type="evidence" value="ECO:0007669"/>
    <property type="project" value="TreeGrafter"/>
</dbReference>
<evidence type="ECO:0000256" key="2">
    <source>
        <dbReference type="RuleBase" id="RU003616"/>
    </source>
</evidence>
<dbReference type="EMBL" id="CAJNOO010000075">
    <property type="protein sequence ID" value="CAF0787431.1"/>
    <property type="molecule type" value="Genomic_DNA"/>
</dbReference>
<dbReference type="PANTHER" id="PTHR45640">
    <property type="entry name" value="HEAT SHOCK PROTEIN HSP-12.2-RELATED"/>
    <property type="match status" value="1"/>
</dbReference>
<evidence type="ECO:0000313" key="5">
    <source>
        <dbReference type="EMBL" id="CAF0787431.1"/>
    </source>
</evidence>
<dbReference type="SUPFAM" id="SSF49764">
    <property type="entry name" value="HSP20-like chaperones"/>
    <property type="match status" value="2"/>
</dbReference>
<comment type="caution">
    <text evidence="5">The sequence shown here is derived from an EMBL/GenBank/DDBJ whole genome shotgun (WGS) entry which is preliminary data.</text>
</comment>
<gene>
    <name evidence="5" type="ORF">RFH988_LOCUS3241</name>
</gene>
<sequence>MSTNTIPTSSFLPRPYIGSCHNRYFIDNKLSTSSLLLNNSCFSTISPSKLFLPNQSKKKIYLSNEGVSTNISQEPVLTKYISSPLLLDEQQLHQRQTTKSSLSPSSSSLFIVPTTENITSRTYYNRSPHSFVKEQQKIRHQQQNEQQHSQGQFSSSENRNNQYFLSEQLKCQQERKQPSIYNHYIDLNDTPEKNKSFSSSSLLNNNITLQHNNNNQSYHLTSTPFQLPVSSHYSTTTTTTTTDNNLRFVSSNKNNYSKSLSDISNNILNQLTTPRYSSDLGMGRTTTYSYDQRITDQGDKYIIQLKTDDYQENEFTITPHYYQNQLIIDAKHSEEDSNGGYIRRELHKVFNIPKHFDLNKYTYTYNKNTQELTIEMPCLQPIINEKKNNPSFISPIQNTTQSLTFSYDNRNLTNEEKISPTTYNQTDDHHHHRNVTNTNNKNDYRTGINNNSTITNNTLTMAPRNELSIETTKPFDYDLFHRSAFRPQIIQTISNEKNLQEKKLLMSLDLSDYQPEDIKVSIQGQELIVKAEKTIETNTRKSRISFFQSTNLPPQTDIEHLKSNYIDGKLIIEAPYLEQRIKTNQHQEKNGQKLYESQQTSIHDDPFQQRTQTITELVHVRRL</sequence>
<feature type="region of interest" description="Disordered" evidence="3">
    <location>
        <begin position="585"/>
        <end position="604"/>
    </location>
</feature>
<dbReference type="CDD" id="cd06526">
    <property type="entry name" value="metazoan_ACD"/>
    <property type="match status" value="2"/>
</dbReference>
<dbReference type="Gene3D" id="2.60.40.790">
    <property type="match status" value="2"/>
</dbReference>
<dbReference type="Proteomes" id="UP000663882">
    <property type="component" value="Unassembled WGS sequence"/>
</dbReference>